<dbReference type="Proteomes" id="UP000694580">
    <property type="component" value="Chromosome 7"/>
</dbReference>
<evidence type="ECO:0000256" key="8">
    <source>
        <dbReference type="ARBA" id="ARBA00023136"/>
    </source>
</evidence>
<feature type="domain" description="G-protein coupled receptors family 1 profile" evidence="15">
    <location>
        <begin position="58"/>
        <end position="343"/>
    </location>
</feature>
<keyword evidence="10" id="KW-0675">Receptor</keyword>
<evidence type="ECO:0000256" key="14">
    <source>
        <dbReference type="SAM" id="Phobius"/>
    </source>
</evidence>
<comment type="subcellular location">
    <subcellularLocation>
        <location evidence="1">Cell membrane</location>
        <topology evidence="1">Multi-pass membrane protein</topology>
    </subcellularLocation>
</comment>
<evidence type="ECO:0000256" key="3">
    <source>
        <dbReference type="ARBA" id="ARBA00022475"/>
    </source>
</evidence>
<evidence type="ECO:0000256" key="6">
    <source>
        <dbReference type="ARBA" id="ARBA00022989"/>
    </source>
</evidence>
<dbReference type="GO" id="GO:0005886">
    <property type="term" value="C:plasma membrane"/>
    <property type="evidence" value="ECO:0007669"/>
    <property type="project" value="UniProtKB-SubCell"/>
</dbReference>
<evidence type="ECO:0000256" key="2">
    <source>
        <dbReference type="ARBA" id="ARBA00017628"/>
    </source>
</evidence>
<accession>A0AAY4DH31</accession>
<evidence type="ECO:0000259" key="15">
    <source>
        <dbReference type="PROSITE" id="PS50262"/>
    </source>
</evidence>
<evidence type="ECO:0000256" key="11">
    <source>
        <dbReference type="ARBA" id="ARBA00023180"/>
    </source>
</evidence>
<dbReference type="GO" id="GO:0004960">
    <property type="term" value="F:thromboxane receptor activity"/>
    <property type="evidence" value="ECO:0007669"/>
    <property type="project" value="InterPro"/>
</dbReference>
<evidence type="ECO:0000313" key="17">
    <source>
        <dbReference type="Proteomes" id="UP000694580"/>
    </source>
</evidence>
<dbReference type="PRINTS" id="PR01788">
    <property type="entry name" value="PROSTANOIDR"/>
</dbReference>
<evidence type="ECO:0000256" key="7">
    <source>
        <dbReference type="ARBA" id="ARBA00023040"/>
    </source>
</evidence>
<feature type="transmembrane region" description="Helical" evidence="14">
    <location>
        <begin position="130"/>
        <end position="151"/>
    </location>
</feature>
<dbReference type="InterPro" id="IPR017452">
    <property type="entry name" value="GPCR_Rhodpsn_7TM"/>
</dbReference>
<evidence type="ECO:0000256" key="9">
    <source>
        <dbReference type="ARBA" id="ARBA00023157"/>
    </source>
</evidence>
<evidence type="ECO:0000256" key="4">
    <source>
        <dbReference type="ARBA" id="ARBA00022553"/>
    </source>
</evidence>
<keyword evidence="9" id="KW-1015">Disulfide bond</keyword>
<keyword evidence="11" id="KW-0325">Glycoprotein</keyword>
<feature type="transmembrane region" description="Helical" evidence="14">
    <location>
        <begin position="44"/>
        <end position="67"/>
    </location>
</feature>
<dbReference type="GO" id="GO:0007189">
    <property type="term" value="P:adenylate cyclase-activating G protein-coupled receptor signaling pathway"/>
    <property type="evidence" value="ECO:0007669"/>
    <property type="project" value="TreeGrafter"/>
</dbReference>
<reference evidence="16 17" key="1">
    <citation type="submission" date="2020-06" db="EMBL/GenBank/DDBJ databases">
        <authorList>
            <consortium name="Wellcome Sanger Institute Data Sharing"/>
        </authorList>
    </citation>
    <scope>NUCLEOTIDE SEQUENCE [LARGE SCALE GENOMIC DNA]</scope>
</reference>
<name>A0AAY4DH31_9TELE</name>
<evidence type="ECO:0000256" key="5">
    <source>
        <dbReference type="ARBA" id="ARBA00022692"/>
    </source>
</evidence>
<keyword evidence="8 14" id="KW-0472">Membrane</keyword>
<feature type="transmembrane region" description="Helical" evidence="14">
    <location>
        <begin position="221"/>
        <end position="241"/>
    </location>
</feature>
<keyword evidence="6 14" id="KW-1133">Transmembrane helix</keyword>
<dbReference type="SUPFAM" id="SSF81321">
    <property type="entry name" value="Family A G protein-coupled receptor-like"/>
    <property type="match status" value="1"/>
</dbReference>
<keyword evidence="3" id="KW-1003">Cell membrane</keyword>
<dbReference type="AlphaFoldDB" id="A0AAY4DH31"/>
<dbReference type="InterPro" id="IPR001105">
    <property type="entry name" value="Thbox_rcpt"/>
</dbReference>
<dbReference type="PANTHER" id="PTHR11866">
    <property type="entry name" value="G-PROTEIN COUPLED RECEPTOR FAMILY 1 MEMBER"/>
    <property type="match status" value="1"/>
</dbReference>
<evidence type="ECO:0000313" key="16">
    <source>
        <dbReference type="Ensembl" id="ENSDCDP00010044852.1"/>
    </source>
</evidence>
<protein>
    <recommendedName>
        <fullName evidence="2">Thromboxane A2 receptor</fullName>
    </recommendedName>
    <alternativeName>
        <fullName evidence="13">Prostanoid TP receptor</fullName>
    </alternativeName>
</protein>
<dbReference type="GO" id="GO:0004957">
    <property type="term" value="F:prostaglandin E receptor activity"/>
    <property type="evidence" value="ECO:0007669"/>
    <property type="project" value="TreeGrafter"/>
</dbReference>
<reference evidence="16" key="2">
    <citation type="submission" date="2025-08" db="UniProtKB">
        <authorList>
            <consortium name="Ensembl"/>
        </authorList>
    </citation>
    <scope>IDENTIFICATION</scope>
</reference>
<dbReference type="GO" id="GO:0007204">
    <property type="term" value="P:positive regulation of cytosolic calcium ion concentration"/>
    <property type="evidence" value="ECO:0007669"/>
    <property type="project" value="TreeGrafter"/>
</dbReference>
<organism evidence="16 17">
    <name type="scientific">Denticeps clupeoides</name>
    <name type="common">denticle herring</name>
    <dbReference type="NCBI Taxonomy" id="299321"/>
    <lineage>
        <taxon>Eukaryota</taxon>
        <taxon>Metazoa</taxon>
        <taxon>Chordata</taxon>
        <taxon>Craniata</taxon>
        <taxon>Vertebrata</taxon>
        <taxon>Euteleostomi</taxon>
        <taxon>Actinopterygii</taxon>
        <taxon>Neopterygii</taxon>
        <taxon>Teleostei</taxon>
        <taxon>Clupei</taxon>
        <taxon>Clupeiformes</taxon>
        <taxon>Denticipitoidei</taxon>
        <taxon>Denticipitidae</taxon>
        <taxon>Denticeps</taxon>
    </lineage>
</organism>
<keyword evidence="4" id="KW-0597">Phosphoprotein</keyword>
<reference evidence="16" key="3">
    <citation type="submission" date="2025-09" db="UniProtKB">
        <authorList>
            <consortium name="Ensembl"/>
        </authorList>
    </citation>
    <scope>IDENTIFICATION</scope>
</reference>
<evidence type="ECO:0000256" key="1">
    <source>
        <dbReference type="ARBA" id="ARBA00004651"/>
    </source>
</evidence>
<evidence type="ECO:0000256" key="10">
    <source>
        <dbReference type="ARBA" id="ARBA00023170"/>
    </source>
</evidence>
<keyword evidence="7" id="KW-0297">G-protein coupled receptor</keyword>
<dbReference type="PANTHER" id="PTHR11866:SF33">
    <property type="entry name" value="THROMBOXANE A2 RECEPTOR"/>
    <property type="match status" value="1"/>
</dbReference>
<dbReference type="GO" id="GO:0006954">
    <property type="term" value="P:inflammatory response"/>
    <property type="evidence" value="ECO:0007669"/>
    <property type="project" value="TreeGrafter"/>
</dbReference>
<dbReference type="Ensembl" id="ENSDCDT00010054965.1">
    <property type="protein sequence ID" value="ENSDCDP00010044852.1"/>
    <property type="gene ID" value="ENSDCDG00010027682.1"/>
</dbReference>
<dbReference type="PROSITE" id="PS50262">
    <property type="entry name" value="G_PROTEIN_RECEP_F1_2"/>
    <property type="match status" value="1"/>
</dbReference>
<feature type="transmembrane region" description="Helical" evidence="14">
    <location>
        <begin position="172"/>
        <end position="192"/>
    </location>
</feature>
<sequence length="384" mass="42270">MRIRFFFFNTSFPTAFRNLQNLNISALCAQSQNETPSAKFSPPAYGMSCFTMTIGAISNLTGLGILVKSHTRFRRRAKAPFILLAGTLLITNLIGQVIPGAFALYLHLERHQRQRVTVQVSEPPQTFCNLFGACMVFFGLSPLLLGSAMAVERCIGITRPLLHATVVTMAHVRYTIALLTSVALLLAALPLLDVGSYVPQFPGTWCFLPVHGQLSTASTSLALVFSGLGVAALSLAMLCNVRSGMVLLLGRLATQNERPESVRHHRPAASLSGVHLLDVEMMIQLAVVTTVLCVTWCPFLISILTSVVHFHSASSGPVHHYERQLLLGLRLASWNQILDPWVYILLRRAILRRVCHLMKPDFFSLTRSSSCADSCRQDSGLRLN</sequence>
<dbReference type="PRINTS" id="PR00429">
    <property type="entry name" value="THROMBOXANER"/>
</dbReference>
<dbReference type="Pfam" id="PF00001">
    <property type="entry name" value="7tm_1"/>
    <property type="match status" value="1"/>
</dbReference>
<evidence type="ECO:0000256" key="12">
    <source>
        <dbReference type="ARBA" id="ARBA00023224"/>
    </source>
</evidence>
<evidence type="ECO:0000256" key="13">
    <source>
        <dbReference type="ARBA" id="ARBA00029815"/>
    </source>
</evidence>
<proteinExistence type="predicted"/>
<dbReference type="InterPro" id="IPR000276">
    <property type="entry name" value="GPCR_Rhodpsn"/>
</dbReference>
<keyword evidence="12" id="KW-0807">Transducer</keyword>
<feature type="transmembrane region" description="Helical" evidence="14">
    <location>
        <begin position="285"/>
        <end position="305"/>
    </location>
</feature>
<dbReference type="GeneTree" id="ENSGT01030000234559"/>
<dbReference type="FunFam" id="1.20.1070.10:FF:000163">
    <property type="entry name" value="Thromboxane A2 receptor"/>
    <property type="match status" value="1"/>
</dbReference>
<keyword evidence="5 14" id="KW-0812">Transmembrane</keyword>
<dbReference type="Gene3D" id="1.20.1070.10">
    <property type="entry name" value="Rhodopsin 7-helix transmembrane proteins"/>
    <property type="match status" value="1"/>
</dbReference>
<dbReference type="PROSITE" id="PS00237">
    <property type="entry name" value="G_PROTEIN_RECEP_F1_1"/>
    <property type="match status" value="1"/>
</dbReference>
<feature type="transmembrane region" description="Helical" evidence="14">
    <location>
        <begin position="79"/>
        <end position="106"/>
    </location>
</feature>
<dbReference type="InterPro" id="IPR008365">
    <property type="entry name" value="Prostanoid_rcpt"/>
</dbReference>
<keyword evidence="17" id="KW-1185">Reference proteome</keyword>